<dbReference type="RefSeq" id="WP_311072727.1">
    <property type="nucleotide sequence ID" value="NZ_CP134494.1"/>
</dbReference>
<dbReference type="PANTHER" id="PTHR47505:SF1">
    <property type="entry name" value="DNA UTILIZATION PROTEIN YHGH"/>
    <property type="match status" value="1"/>
</dbReference>
<dbReference type="EMBL" id="CP134494">
    <property type="protein sequence ID" value="WNF22621.1"/>
    <property type="molecule type" value="Genomic_DNA"/>
</dbReference>
<dbReference type="SUPFAM" id="SSF53271">
    <property type="entry name" value="PRTase-like"/>
    <property type="match status" value="1"/>
</dbReference>
<name>A0ABY9VNR6_9BACI</name>
<evidence type="ECO:0000256" key="1">
    <source>
        <dbReference type="ARBA" id="ARBA00008007"/>
    </source>
</evidence>
<feature type="domain" description="Phosphoribosyltransferase" evidence="2">
    <location>
        <begin position="185"/>
        <end position="234"/>
    </location>
</feature>
<dbReference type="CDD" id="cd06223">
    <property type="entry name" value="PRTases_typeI"/>
    <property type="match status" value="1"/>
</dbReference>
<evidence type="ECO:0000313" key="3">
    <source>
        <dbReference type="EMBL" id="WNF22621.1"/>
    </source>
</evidence>
<comment type="similarity">
    <text evidence="1">Belongs to the ComF/GntX family.</text>
</comment>
<proteinExistence type="inferred from homology"/>
<dbReference type="Gene3D" id="3.40.50.2020">
    <property type="match status" value="1"/>
</dbReference>
<keyword evidence="4" id="KW-1185">Reference proteome</keyword>
<organism evidence="3 4">
    <name type="scientific">Mesobacillus jeotgali</name>
    <dbReference type="NCBI Taxonomy" id="129985"/>
    <lineage>
        <taxon>Bacteria</taxon>
        <taxon>Bacillati</taxon>
        <taxon>Bacillota</taxon>
        <taxon>Bacilli</taxon>
        <taxon>Bacillales</taxon>
        <taxon>Bacillaceae</taxon>
        <taxon>Mesobacillus</taxon>
    </lineage>
</organism>
<gene>
    <name evidence="3" type="ORF">RH061_21100</name>
</gene>
<reference evidence="3 4" key="1">
    <citation type="submission" date="2023-09" db="EMBL/GenBank/DDBJ databases">
        <title>Microbial mechanism of fulvic acid promoting antimony reduction mineralization in rice fields.</title>
        <authorList>
            <person name="Chen G."/>
            <person name="Lan J."/>
        </authorList>
    </citation>
    <scope>NUCLEOTIDE SEQUENCE [LARGE SCALE GENOMIC DNA]</scope>
    <source>
        <strain evidence="3 4">PS1</strain>
    </source>
</reference>
<dbReference type="PANTHER" id="PTHR47505">
    <property type="entry name" value="DNA UTILIZATION PROTEIN YHGH"/>
    <property type="match status" value="1"/>
</dbReference>
<protein>
    <submittedName>
        <fullName evidence="3">ComF family protein</fullName>
    </submittedName>
</protein>
<dbReference type="InterPro" id="IPR051910">
    <property type="entry name" value="ComF/GntX_DNA_util-trans"/>
</dbReference>
<dbReference type="InterPro" id="IPR000836">
    <property type="entry name" value="PRTase_dom"/>
</dbReference>
<evidence type="ECO:0000313" key="4">
    <source>
        <dbReference type="Proteomes" id="UP001303324"/>
    </source>
</evidence>
<dbReference type="Pfam" id="PF00156">
    <property type="entry name" value="Pribosyltran"/>
    <property type="match status" value="1"/>
</dbReference>
<evidence type="ECO:0000259" key="2">
    <source>
        <dbReference type="Pfam" id="PF00156"/>
    </source>
</evidence>
<sequence length="235" mass="27204">MKTLCLLCNGEIESEFTWRSLFNNELHNSRICQKCHEKFESISGETCDICGRPFSSLDAEYRNEGLCLDCRRWEEDEFWNGSLDKNTSLYSYSSVTKEVIARFKFRGDYVLAEVFAEDFLKSSQAWQYDYIVPIPLSEERLYERGFNQSEAIIRAAGLKPTQLLSRVHTEKQSKKSRSERIHLDQVFRADSDLDLRGKKILLVDDIYTTGSTLRHAARLLKENGAGRVYSLTLAR</sequence>
<dbReference type="Proteomes" id="UP001303324">
    <property type="component" value="Chromosome"/>
</dbReference>
<dbReference type="InterPro" id="IPR029057">
    <property type="entry name" value="PRTase-like"/>
</dbReference>
<accession>A0ABY9VNR6</accession>